<evidence type="ECO:0000256" key="6">
    <source>
        <dbReference type="ARBA" id="ARBA00022989"/>
    </source>
</evidence>
<dbReference type="GO" id="GO:0008374">
    <property type="term" value="F:O-acyltransferase activity"/>
    <property type="evidence" value="ECO:0007669"/>
    <property type="project" value="UniProtKB-ARBA"/>
</dbReference>
<evidence type="ECO:0000256" key="5">
    <source>
        <dbReference type="ARBA" id="ARBA00022824"/>
    </source>
</evidence>
<reference evidence="11 12" key="1">
    <citation type="journal article" date="2023" name="Sci. Data">
        <title>Genome assembly of the Korean intertidal mud-creeper Batillaria attramentaria.</title>
        <authorList>
            <person name="Patra A.K."/>
            <person name="Ho P.T."/>
            <person name="Jun S."/>
            <person name="Lee S.J."/>
            <person name="Kim Y."/>
            <person name="Won Y.J."/>
        </authorList>
    </citation>
    <scope>NUCLEOTIDE SEQUENCE [LARGE SCALE GENOMIC DNA]</scope>
    <source>
        <strain evidence="11">Wonlab-2016</strain>
    </source>
</reference>
<evidence type="ECO:0000313" key="12">
    <source>
        <dbReference type="Proteomes" id="UP001519460"/>
    </source>
</evidence>
<feature type="transmembrane region" description="Helical" evidence="10">
    <location>
        <begin position="434"/>
        <end position="452"/>
    </location>
</feature>
<keyword evidence="12" id="KW-1185">Reference proteome</keyword>
<evidence type="ECO:0000256" key="1">
    <source>
        <dbReference type="ARBA" id="ARBA00004477"/>
    </source>
</evidence>
<proteinExistence type="inferred from homology"/>
<dbReference type="Proteomes" id="UP001519460">
    <property type="component" value="Unassembled WGS sequence"/>
</dbReference>
<dbReference type="AlphaFoldDB" id="A0ABD0J160"/>
<feature type="transmembrane region" description="Helical" evidence="10">
    <location>
        <begin position="130"/>
        <end position="151"/>
    </location>
</feature>
<dbReference type="InterPro" id="IPR004299">
    <property type="entry name" value="MBOAT_fam"/>
</dbReference>
<evidence type="ECO:0000256" key="9">
    <source>
        <dbReference type="SAM" id="MobiDB-lite"/>
    </source>
</evidence>
<evidence type="ECO:0000256" key="10">
    <source>
        <dbReference type="SAM" id="Phobius"/>
    </source>
</evidence>
<gene>
    <name evidence="11" type="ORF">BaRGS_00040209</name>
</gene>
<dbReference type="EMBL" id="JACVVK020000773">
    <property type="protein sequence ID" value="KAK7447324.1"/>
    <property type="molecule type" value="Genomic_DNA"/>
</dbReference>
<keyword evidence="6 10" id="KW-1133">Transmembrane helix</keyword>
<evidence type="ECO:0008006" key="13">
    <source>
        <dbReference type="Google" id="ProtNLM"/>
    </source>
</evidence>
<evidence type="ECO:0000256" key="7">
    <source>
        <dbReference type="ARBA" id="ARBA00023136"/>
    </source>
</evidence>
<dbReference type="Pfam" id="PF03062">
    <property type="entry name" value="MBOAT"/>
    <property type="match status" value="1"/>
</dbReference>
<protein>
    <recommendedName>
        <fullName evidence="13">O-acyltransferase</fullName>
    </recommendedName>
</protein>
<feature type="transmembrane region" description="Helical" evidence="10">
    <location>
        <begin position="489"/>
        <end position="511"/>
    </location>
</feature>
<comment type="similarity">
    <text evidence="2">Belongs to the membrane-bound acyltransferase family. Sterol o-acyltransferase subfamily.</text>
</comment>
<feature type="transmembrane region" description="Helical" evidence="10">
    <location>
        <begin position="349"/>
        <end position="373"/>
    </location>
</feature>
<comment type="caution">
    <text evidence="11">The sequence shown here is derived from an EMBL/GenBank/DDBJ whole genome shotgun (WGS) entry which is preliminary data.</text>
</comment>
<keyword evidence="7 10" id="KW-0472">Membrane</keyword>
<keyword evidence="3" id="KW-0808">Transferase</keyword>
<evidence type="ECO:0000256" key="8">
    <source>
        <dbReference type="ARBA" id="ARBA00023315"/>
    </source>
</evidence>
<keyword evidence="4 10" id="KW-0812">Transmembrane</keyword>
<feature type="transmembrane region" description="Helical" evidence="10">
    <location>
        <begin position="458"/>
        <end position="477"/>
    </location>
</feature>
<dbReference type="PANTHER" id="PTHR10408">
    <property type="entry name" value="STEROL O-ACYLTRANSFERASE"/>
    <property type="match status" value="1"/>
</dbReference>
<evidence type="ECO:0000313" key="11">
    <source>
        <dbReference type="EMBL" id="KAK7447324.1"/>
    </source>
</evidence>
<accession>A0ABD0J160</accession>
<evidence type="ECO:0000256" key="3">
    <source>
        <dbReference type="ARBA" id="ARBA00022679"/>
    </source>
</evidence>
<feature type="transmembrane region" description="Helical" evidence="10">
    <location>
        <begin position="310"/>
        <end position="329"/>
    </location>
</feature>
<sequence>MAEANENYVQGNGDLKNRRRAVEDVDNGPVHPVNLQRIRDKAQQLRGNLLGQLNTQLDELFDTFINEVEQIEQGPRVTNGDIVYSYTLSLVAPSHFSCKKRNNGELPDKIFVHRRSVLTELLESSHIQTIYHIFVAILIVFSLNTLVYDWVEKGTLNLNFDMIVWAFGKFPKVMSLWVCMQLSTLLVVYPAFYYWSTHRKPGSPDLYDGLWLLLFILYQTAFLALPVKYVVDNDLPPASCVVITCEQLRLIMKTHAFIRENAQKVLSQKKDDDDESDECPDFSKYLYFLFAPTLVYRDNYPRTKTIQWRYVVSNFGQVLACLFYTYYIFERFCVPVFQNFNQEHVTSKALLLSVFGCMMPATLVLFIGFFAILHSWLNAFAEMLRFGDRLFYKDWWNSTTFSNYYRTWNVVVHDWLYTYVYKDIYKLMGSRNRAGPMAMVFLISAVFHEYVLMVTFRFFYPVLFILFAGAGFGFIFLTNKGSSRSWNVFMWVMLFTGNGVLMCLYSMEWYARRRCPVITDSFVDYLIPRSWMCDFAGII</sequence>
<keyword evidence="8" id="KW-0012">Acyltransferase</keyword>
<comment type="subcellular location">
    <subcellularLocation>
        <location evidence="1">Endoplasmic reticulum membrane</location>
        <topology evidence="1">Multi-pass membrane protein</topology>
    </subcellularLocation>
</comment>
<dbReference type="PANTHER" id="PTHR10408:SF8">
    <property type="entry name" value="O-ACYLTRANSFERASE"/>
    <property type="match status" value="1"/>
</dbReference>
<dbReference type="InterPro" id="IPR014371">
    <property type="entry name" value="Oat_ACAT_DAG_ARE"/>
</dbReference>
<dbReference type="GO" id="GO:0005789">
    <property type="term" value="C:endoplasmic reticulum membrane"/>
    <property type="evidence" value="ECO:0007669"/>
    <property type="project" value="UniProtKB-SubCell"/>
</dbReference>
<evidence type="ECO:0000256" key="4">
    <source>
        <dbReference type="ARBA" id="ARBA00022692"/>
    </source>
</evidence>
<name>A0ABD0J160_9CAEN</name>
<organism evidence="11 12">
    <name type="scientific">Batillaria attramentaria</name>
    <dbReference type="NCBI Taxonomy" id="370345"/>
    <lineage>
        <taxon>Eukaryota</taxon>
        <taxon>Metazoa</taxon>
        <taxon>Spiralia</taxon>
        <taxon>Lophotrochozoa</taxon>
        <taxon>Mollusca</taxon>
        <taxon>Gastropoda</taxon>
        <taxon>Caenogastropoda</taxon>
        <taxon>Sorbeoconcha</taxon>
        <taxon>Cerithioidea</taxon>
        <taxon>Batillariidae</taxon>
        <taxon>Batillaria</taxon>
    </lineage>
</organism>
<feature type="transmembrane region" description="Helical" evidence="10">
    <location>
        <begin position="210"/>
        <end position="231"/>
    </location>
</feature>
<feature type="region of interest" description="Disordered" evidence="9">
    <location>
        <begin position="1"/>
        <end position="20"/>
    </location>
</feature>
<evidence type="ECO:0000256" key="2">
    <source>
        <dbReference type="ARBA" id="ARBA00009010"/>
    </source>
</evidence>
<keyword evidence="5" id="KW-0256">Endoplasmic reticulum</keyword>
<feature type="transmembrane region" description="Helical" evidence="10">
    <location>
        <begin position="172"/>
        <end position="195"/>
    </location>
</feature>